<dbReference type="STRING" id="268407.PWYN_15600"/>
<dbReference type="OrthoDB" id="2643065at2"/>
<evidence type="ECO:0000313" key="1">
    <source>
        <dbReference type="EMBL" id="KGE20608.1"/>
    </source>
</evidence>
<sequence length="90" mass="10935">MTQEESDALTLDQYKAIMQEIWKNHRWVRSKFEHSKHIKYVRPNWDMRDGLCFSIQFDPGKKVFSCGYGETELMYDRIMNWLNEPLEESK</sequence>
<keyword evidence="2" id="KW-1185">Reference proteome</keyword>
<protein>
    <submittedName>
        <fullName evidence="1">Uncharacterized protein</fullName>
    </submittedName>
</protein>
<dbReference type="Proteomes" id="UP000029734">
    <property type="component" value="Unassembled WGS sequence"/>
</dbReference>
<dbReference type="AlphaFoldDB" id="A0A098MEZ2"/>
<proteinExistence type="predicted"/>
<organism evidence="1 2">
    <name type="scientific">Paenibacillus wynnii</name>
    <dbReference type="NCBI Taxonomy" id="268407"/>
    <lineage>
        <taxon>Bacteria</taxon>
        <taxon>Bacillati</taxon>
        <taxon>Bacillota</taxon>
        <taxon>Bacilli</taxon>
        <taxon>Bacillales</taxon>
        <taxon>Paenibacillaceae</taxon>
        <taxon>Paenibacillus</taxon>
    </lineage>
</organism>
<name>A0A098MEZ2_9BACL</name>
<dbReference type="RefSeq" id="WP_036653045.1">
    <property type="nucleotide sequence ID" value="NZ_JQCR01000002.1"/>
</dbReference>
<evidence type="ECO:0000313" key="2">
    <source>
        <dbReference type="Proteomes" id="UP000029734"/>
    </source>
</evidence>
<dbReference type="EMBL" id="JQCR01000002">
    <property type="protein sequence ID" value="KGE20608.1"/>
    <property type="molecule type" value="Genomic_DNA"/>
</dbReference>
<accession>A0A098MEZ2</accession>
<reference evidence="1 2" key="2">
    <citation type="submission" date="2014-10" db="EMBL/GenBank/DDBJ databases">
        <title>Comparative genomics of the Paenibacillus odorifer group.</title>
        <authorList>
            <person name="Tsai Y.-C."/>
            <person name="Martin N."/>
            <person name="Korlach J."/>
            <person name="Wiedmann M."/>
        </authorList>
    </citation>
    <scope>NUCLEOTIDE SEQUENCE [LARGE SCALE GENOMIC DNA]</scope>
    <source>
        <strain evidence="1 2">DSM 18334</strain>
    </source>
</reference>
<gene>
    <name evidence="1" type="ORF">PWYN_15600</name>
</gene>
<reference evidence="1 2" key="1">
    <citation type="submission" date="2014-08" db="EMBL/GenBank/DDBJ databases">
        <authorList>
            <person name="den Bakker H.C."/>
        </authorList>
    </citation>
    <scope>NUCLEOTIDE SEQUENCE [LARGE SCALE GENOMIC DNA]</scope>
    <source>
        <strain evidence="1 2">DSM 18334</strain>
    </source>
</reference>
<comment type="caution">
    <text evidence="1">The sequence shown here is derived from an EMBL/GenBank/DDBJ whole genome shotgun (WGS) entry which is preliminary data.</text>
</comment>